<keyword evidence="3" id="KW-0378">Hydrolase</keyword>
<comment type="catalytic activity">
    <reaction evidence="1">
        <text>Random endo-hydrolysis of N-acetyl-beta-D-glucosaminide (1-&gt;4)-beta-linkages in chitin and chitodextrins.</text>
        <dbReference type="EC" id="3.2.1.14"/>
    </reaction>
</comment>
<name>A0AAX6DWM1_IRIPA</name>
<feature type="active site" description="Proton donor" evidence="8">
    <location>
        <position position="119"/>
    </location>
</feature>
<dbReference type="Gene3D" id="1.10.530.10">
    <property type="match status" value="1"/>
</dbReference>
<keyword evidence="6" id="KW-0326">Glycosidase</keyword>
<dbReference type="SUPFAM" id="SSF53955">
    <property type="entry name" value="Lysozyme-like"/>
    <property type="match status" value="1"/>
</dbReference>
<dbReference type="GO" id="GO:0006032">
    <property type="term" value="P:chitin catabolic process"/>
    <property type="evidence" value="ECO:0007669"/>
    <property type="project" value="InterPro"/>
</dbReference>
<dbReference type="EMBL" id="JANAVB010041419">
    <property type="protein sequence ID" value="KAJ6796158.1"/>
    <property type="molecule type" value="Genomic_DNA"/>
</dbReference>
<dbReference type="AlphaFoldDB" id="A0AAX6DWM1"/>
<dbReference type="GO" id="GO:0008843">
    <property type="term" value="F:endochitinase activity"/>
    <property type="evidence" value="ECO:0007669"/>
    <property type="project" value="UniProtKB-EC"/>
</dbReference>
<evidence type="ECO:0000313" key="12">
    <source>
        <dbReference type="EMBL" id="KAJ6796158.1"/>
    </source>
</evidence>
<dbReference type="CDD" id="cd00325">
    <property type="entry name" value="chitinase_GH19"/>
    <property type="match status" value="1"/>
</dbReference>
<evidence type="ECO:0000256" key="10">
    <source>
        <dbReference type="SAM" id="SignalP"/>
    </source>
</evidence>
<gene>
    <name evidence="12" type="ORF">M6B38_222210</name>
</gene>
<evidence type="ECO:0000256" key="3">
    <source>
        <dbReference type="ARBA" id="ARBA00022801"/>
    </source>
</evidence>
<dbReference type="PANTHER" id="PTHR22595:SF111">
    <property type="entry name" value="CHITINASE 10"/>
    <property type="match status" value="1"/>
</dbReference>
<keyword evidence="13" id="KW-1185">Reference proteome</keyword>
<dbReference type="InterPro" id="IPR023346">
    <property type="entry name" value="Lysozyme-like_dom_sf"/>
</dbReference>
<dbReference type="GO" id="GO:0016998">
    <property type="term" value="P:cell wall macromolecule catabolic process"/>
    <property type="evidence" value="ECO:0007669"/>
    <property type="project" value="InterPro"/>
</dbReference>
<feature type="disulfide bond" evidence="9">
    <location>
        <begin position="149"/>
        <end position="158"/>
    </location>
</feature>
<reference evidence="12" key="2">
    <citation type="submission" date="2023-04" db="EMBL/GenBank/DDBJ databases">
        <authorList>
            <person name="Bruccoleri R.E."/>
            <person name="Oakeley E.J."/>
            <person name="Faust A.-M."/>
            <person name="Dessus-Babus S."/>
            <person name="Altorfer M."/>
            <person name="Burckhardt D."/>
            <person name="Oertli M."/>
            <person name="Naumann U."/>
            <person name="Petersen F."/>
            <person name="Wong J."/>
        </authorList>
    </citation>
    <scope>NUCLEOTIDE SEQUENCE</scope>
    <source>
        <strain evidence="12">GSM-AAB239-AS_SAM_17_03QT</strain>
        <tissue evidence="12">Leaf</tissue>
    </source>
</reference>
<dbReference type="EC" id="3.2.1.14" evidence="2"/>
<comment type="caution">
    <text evidence="12">The sequence shown here is derived from an EMBL/GenBank/DDBJ whole genome shotgun (WGS) entry which is preliminary data.</text>
</comment>
<feature type="signal peptide" evidence="10">
    <location>
        <begin position="1"/>
        <end position="45"/>
    </location>
</feature>
<evidence type="ECO:0000256" key="9">
    <source>
        <dbReference type="PIRSR" id="PIRSR001060-2"/>
    </source>
</evidence>
<evidence type="ECO:0000256" key="5">
    <source>
        <dbReference type="ARBA" id="ARBA00023277"/>
    </source>
</evidence>
<dbReference type="GO" id="GO:0000272">
    <property type="term" value="P:polysaccharide catabolic process"/>
    <property type="evidence" value="ECO:0007669"/>
    <property type="project" value="UniProtKB-KW"/>
</dbReference>
<reference evidence="12" key="1">
    <citation type="journal article" date="2023" name="GigaByte">
        <title>Genome assembly of the bearded iris, Iris pallida Lam.</title>
        <authorList>
            <person name="Bruccoleri R.E."/>
            <person name="Oakeley E.J."/>
            <person name="Faust A.M.E."/>
            <person name="Altorfer M."/>
            <person name="Dessus-Babus S."/>
            <person name="Burckhardt D."/>
            <person name="Oertli M."/>
            <person name="Naumann U."/>
            <person name="Petersen F."/>
            <person name="Wong J."/>
        </authorList>
    </citation>
    <scope>NUCLEOTIDE SEQUENCE</scope>
    <source>
        <strain evidence="12">GSM-AAB239-AS_SAM_17_03QT</strain>
    </source>
</reference>
<dbReference type="Gene3D" id="3.30.20.10">
    <property type="entry name" value="Endochitinase, domain 2"/>
    <property type="match status" value="1"/>
</dbReference>
<dbReference type="Proteomes" id="UP001140949">
    <property type="component" value="Unassembled WGS sequence"/>
</dbReference>
<keyword evidence="7" id="KW-0624">Polysaccharide degradation</keyword>
<evidence type="ECO:0000256" key="8">
    <source>
        <dbReference type="PIRSR" id="PIRSR001060-1"/>
    </source>
</evidence>
<proteinExistence type="predicted"/>
<dbReference type="InterPro" id="IPR016283">
    <property type="entry name" value="Glyco_hydro_19"/>
</dbReference>
<evidence type="ECO:0000313" key="13">
    <source>
        <dbReference type="Proteomes" id="UP001140949"/>
    </source>
</evidence>
<organism evidence="12 13">
    <name type="scientific">Iris pallida</name>
    <name type="common">Sweet iris</name>
    <dbReference type="NCBI Taxonomy" id="29817"/>
    <lineage>
        <taxon>Eukaryota</taxon>
        <taxon>Viridiplantae</taxon>
        <taxon>Streptophyta</taxon>
        <taxon>Embryophyta</taxon>
        <taxon>Tracheophyta</taxon>
        <taxon>Spermatophyta</taxon>
        <taxon>Magnoliopsida</taxon>
        <taxon>Liliopsida</taxon>
        <taxon>Asparagales</taxon>
        <taxon>Iridaceae</taxon>
        <taxon>Iridoideae</taxon>
        <taxon>Irideae</taxon>
        <taxon>Iris</taxon>
    </lineage>
</organism>
<evidence type="ECO:0000256" key="2">
    <source>
        <dbReference type="ARBA" id="ARBA00012729"/>
    </source>
</evidence>
<keyword evidence="5" id="KW-0119">Carbohydrate metabolism</keyword>
<dbReference type="InterPro" id="IPR000726">
    <property type="entry name" value="Glyco_hydro_19_cat"/>
</dbReference>
<feature type="domain" description="Glycoside hydrolase family 19 catalytic" evidence="11">
    <location>
        <begin position="202"/>
        <end position="212"/>
    </location>
</feature>
<evidence type="ECO:0000256" key="4">
    <source>
        <dbReference type="ARBA" id="ARBA00023157"/>
    </source>
</evidence>
<feature type="chain" id="PRO_5043758070" description="chitinase" evidence="10">
    <location>
        <begin position="46"/>
        <end position="295"/>
    </location>
</feature>
<keyword evidence="4 9" id="KW-1015">Disulfide bond</keyword>
<dbReference type="PIRSF" id="PIRSF001060">
    <property type="entry name" value="Endochitinase"/>
    <property type="match status" value="1"/>
</dbReference>
<sequence length="295" mass="32281">MMKKASSESQTMASSSSLFHSPLFLPLLVLFVSSAFLALTPCTEAAGRGYGSSVASVISEEVYNSMFLHKDDSACPAKGFYPYSAFIQATASFSEFGSTGSPDIRTREIAAFLAQISHETTGGWATAPDGPYSWGLCYKEEINQQSSYCDSTDTEWPCYPNKTYHGRGPIQLSWNFNYGPAGQALGFDGLQNPEIVANDSAIAFKTALWFWMTPRQPKPSCHEVMVGQYQPSQADLQANRTAGFGLVTNIINGGLECGRPDDARVNDRIGFYKRYAQLLNVDVGSNLDCAYQKSY</sequence>
<dbReference type="PROSITE" id="PS00774">
    <property type="entry name" value="CHITINASE_19_2"/>
    <property type="match status" value="1"/>
</dbReference>
<protein>
    <recommendedName>
        <fullName evidence="2">chitinase</fullName>
        <ecNumber evidence="2">3.2.1.14</ecNumber>
    </recommendedName>
</protein>
<keyword evidence="10" id="KW-0732">Signal</keyword>
<feature type="disulfide bond" evidence="9">
    <location>
        <begin position="75"/>
        <end position="137"/>
    </location>
</feature>
<feature type="disulfide bond" evidence="9">
    <location>
        <begin position="257"/>
        <end position="289"/>
    </location>
</feature>
<dbReference type="Pfam" id="PF00182">
    <property type="entry name" value="Glyco_hydro_19"/>
    <property type="match status" value="1"/>
</dbReference>
<evidence type="ECO:0000256" key="7">
    <source>
        <dbReference type="ARBA" id="ARBA00023326"/>
    </source>
</evidence>
<dbReference type="FunFam" id="3.30.20.10:FF:000001">
    <property type="entry name" value="Endochitinase (Chitinase)"/>
    <property type="match status" value="1"/>
</dbReference>
<evidence type="ECO:0000259" key="11">
    <source>
        <dbReference type="PROSITE" id="PS00774"/>
    </source>
</evidence>
<accession>A0AAX6DWM1</accession>
<evidence type="ECO:0000256" key="6">
    <source>
        <dbReference type="ARBA" id="ARBA00023295"/>
    </source>
</evidence>
<evidence type="ECO:0000256" key="1">
    <source>
        <dbReference type="ARBA" id="ARBA00000822"/>
    </source>
</evidence>
<dbReference type="PANTHER" id="PTHR22595">
    <property type="entry name" value="CHITINASE-RELATED"/>
    <property type="match status" value="1"/>
</dbReference>